<organism evidence="2">
    <name type="scientific">Panicum hallii</name>
    <dbReference type="NCBI Taxonomy" id="206008"/>
    <lineage>
        <taxon>Eukaryota</taxon>
        <taxon>Viridiplantae</taxon>
        <taxon>Streptophyta</taxon>
        <taxon>Embryophyta</taxon>
        <taxon>Tracheophyta</taxon>
        <taxon>Spermatophyta</taxon>
        <taxon>Magnoliopsida</taxon>
        <taxon>Liliopsida</taxon>
        <taxon>Poales</taxon>
        <taxon>Poaceae</taxon>
        <taxon>PACMAD clade</taxon>
        <taxon>Panicoideae</taxon>
        <taxon>Panicodae</taxon>
        <taxon>Paniceae</taxon>
        <taxon>Panicinae</taxon>
        <taxon>Panicum</taxon>
        <taxon>Panicum sect. Panicum</taxon>
    </lineage>
</organism>
<dbReference type="Proteomes" id="UP000243499">
    <property type="component" value="Chromosome 4"/>
</dbReference>
<reference evidence="2" key="1">
    <citation type="submission" date="2018-04" db="EMBL/GenBank/DDBJ databases">
        <title>WGS assembly of Panicum hallii.</title>
        <authorList>
            <person name="Lovell J."/>
            <person name="Jenkins J."/>
            <person name="Lowry D."/>
            <person name="Mamidi S."/>
            <person name="Sreedasyam A."/>
            <person name="Weng X."/>
            <person name="Barry K."/>
            <person name="Bonette J."/>
            <person name="Campitelli B."/>
            <person name="Daum C."/>
            <person name="Gordon S."/>
            <person name="Gould B."/>
            <person name="Lipzen A."/>
            <person name="Macqueen A."/>
            <person name="Palacio-Mejia J."/>
            <person name="Plott C."/>
            <person name="Shakirov E."/>
            <person name="Shu S."/>
            <person name="Yoshinaga Y."/>
            <person name="Zane M."/>
            <person name="Rokhsar D."/>
            <person name="Grimwood J."/>
            <person name="Schmutz J."/>
            <person name="Juenger T."/>
        </authorList>
    </citation>
    <scope>NUCLEOTIDE SEQUENCE [LARGE SCALE GENOMIC DNA]</scope>
    <source>
        <strain evidence="2">FIL2</strain>
    </source>
</reference>
<evidence type="ECO:0000313" key="2">
    <source>
        <dbReference type="EMBL" id="PVH47940.1"/>
    </source>
</evidence>
<protein>
    <submittedName>
        <fullName evidence="2">Uncharacterized protein</fullName>
    </submittedName>
</protein>
<evidence type="ECO:0000256" key="1">
    <source>
        <dbReference type="SAM" id="SignalP"/>
    </source>
</evidence>
<sequence>MGAYKVILALALTALLAGHVFAAAVVRGDEPQSTPILESGTKGNPPDHAAEARAAGVVDEKAFNAP</sequence>
<dbReference type="AlphaFoldDB" id="A0A2T8JDD8"/>
<name>A0A2T8JDD8_9POAL</name>
<gene>
    <name evidence="2" type="ORF">PAHAL_4G193800</name>
</gene>
<dbReference type="Gramene" id="PVH47940">
    <property type="protein sequence ID" value="PVH47940"/>
    <property type="gene ID" value="PAHAL_4G193800"/>
</dbReference>
<proteinExistence type="predicted"/>
<feature type="signal peptide" evidence="1">
    <location>
        <begin position="1"/>
        <end position="22"/>
    </location>
</feature>
<keyword evidence="1" id="KW-0732">Signal</keyword>
<dbReference type="EMBL" id="CM008049">
    <property type="protein sequence ID" value="PVH47940.1"/>
    <property type="molecule type" value="Genomic_DNA"/>
</dbReference>
<feature type="chain" id="PRO_5015457799" evidence="1">
    <location>
        <begin position="23"/>
        <end position="66"/>
    </location>
</feature>
<accession>A0A2T8JDD8</accession>